<dbReference type="GO" id="GO:0016987">
    <property type="term" value="F:sigma factor activity"/>
    <property type="evidence" value="ECO:0007669"/>
    <property type="project" value="UniProtKB-KW"/>
</dbReference>
<dbReference type="InterPro" id="IPR039425">
    <property type="entry name" value="RNA_pol_sigma-70-like"/>
</dbReference>
<dbReference type="SUPFAM" id="SSF88946">
    <property type="entry name" value="Sigma2 domain of RNA polymerase sigma factors"/>
    <property type="match status" value="1"/>
</dbReference>
<dbReference type="InterPro" id="IPR007627">
    <property type="entry name" value="RNA_pol_sigma70_r2"/>
</dbReference>
<evidence type="ECO:0000313" key="8">
    <source>
        <dbReference type="EMBL" id="RHK89333.1"/>
    </source>
</evidence>
<dbReference type="EMBL" id="QSQU01000030">
    <property type="protein sequence ID" value="RGK59217.1"/>
    <property type="molecule type" value="Genomic_DNA"/>
</dbReference>
<dbReference type="InterPro" id="IPR013324">
    <property type="entry name" value="RNA_pol_sigma_r3/r4-like"/>
</dbReference>
<feature type="domain" description="RNA polymerase sigma-70 region 2" evidence="5">
    <location>
        <begin position="29"/>
        <end position="93"/>
    </location>
</feature>
<dbReference type="PANTHER" id="PTHR43133">
    <property type="entry name" value="RNA POLYMERASE ECF-TYPE SIGMA FACTO"/>
    <property type="match status" value="1"/>
</dbReference>
<dbReference type="GO" id="GO:0003677">
    <property type="term" value="F:DNA binding"/>
    <property type="evidence" value="ECO:0007669"/>
    <property type="project" value="InterPro"/>
</dbReference>
<gene>
    <name evidence="8" type="ORF">DW042_23500</name>
    <name evidence="7" type="ORF">DXD03_18095</name>
</gene>
<evidence type="ECO:0000256" key="1">
    <source>
        <dbReference type="ARBA" id="ARBA00010641"/>
    </source>
</evidence>
<evidence type="ECO:0000313" key="9">
    <source>
        <dbReference type="Proteomes" id="UP000261210"/>
    </source>
</evidence>
<dbReference type="InterPro" id="IPR013249">
    <property type="entry name" value="RNA_pol_sigma70_r4_t2"/>
</dbReference>
<reference evidence="9 10" key="1">
    <citation type="submission" date="2018-08" db="EMBL/GenBank/DDBJ databases">
        <title>A genome reference for cultivated species of the human gut microbiota.</title>
        <authorList>
            <person name="Zou Y."/>
            <person name="Xue W."/>
            <person name="Luo G."/>
        </authorList>
    </citation>
    <scope>NUCLEOTIDE SEQUENCE [LARGE SCALE GENOMIC DNA]</scope>
    <source>
        <strain evidence="8 10">AF39-6AC</strain>
        <strain evidence="7 9">TF10-34</strain>
    </source>
</reference>
<dbReference type="EMBL" id="QROC01000057">
    <property type="protein sequence ID" value="RHK89333.1"/>
    <property type="molecule type" value="Genomic_DNA"/>
</dbReference>
<dbReference type="Proteomes" id="UP000284417">
    <property type="component" value="Unassembled WGS sequence"/>
</dbReference>
<sequence>MQYTSYQNVKDAALWNLVLKGDMKALSFLYKKHYELLLNFGLKYTSDEEFVKDCIQDLFVKLCTSKRLSSTEYVRSYLLTSLKNVISDKLSSLRLTEDLNEHFFELKIEDTALESLFKGNDEELQLSKKLIDAYKSLPENQRVAIYLRYVKGLSYKEMAAVLNINPQSSMNLVSRALTSLRSKMTLDEYLLFIILFFS</sequence>
<keyword evidence="2" id="KW-0805">Transcription regulation</keyword>
<evidence type="ECO:0000256" key="2">
    <source>
        <dbReference type="ARBA" id="ARBA00023015"/>
    </source>
</evidence>
<accession>A0A1Y4V129</accession>
<dbReference type="AlphaFoldDB" id="A0A1Y4V129"/>
<comment type="caution">
    <text evidence="8">The sequence shown here is derived from an EMBL/GenBank/DDBJ whole genome shotgun (WGS) entry which is preliminary data.</text>
</comment>
<evidence type="ECO:0000259" key="6">
    <source>
        <dbReference type="Pfam" id="PF08281"/>
    </source>
</evidence>
<keyword evidence="4" id="KW-0804">Transcription</keyword>
<dbReference type="SUPFAM" id="SSF88659">
    <property type="entry name" value="Sigma3 and sigma4 domains of RNA polymerase sigma factors"/>
    <property type="match status" value="1"/>
</dbReference>
<dbReference type="InterPro" id="IPR013325">
    <property type="entry name" value="RNA_pol_sigma_r2"/>
</dbReference>
<dbReference type="GO" id="GO:0006352">
    <property type="term" value="P:DNA-templated transcription initiation"/>
    <property type="evidence" value="ECO:0007669"/>
    <property type="project" value="InterPro"/>
</dbReference>
<dbReference type="Gene3D" id="1.10.1740.10">
    <property type="match status" value="1"/>
</dbReference>
<organism evidence="8 10">
    <name type="scientific">Bacteroides xylanisolvens</name>
    <dbReference type="NCBI Taxonomy" id="371601"/>
    <lineage>
        <taxon>Bacteria</taxon>
        <taxon>Pseudomonadati</taxon>
        <taxon>Bacteroidota</taxon>
        <taxon>Bacteroidia</taxon>
        <taxon>Bacteroidales</taxon>
        <taxon>Bacteroidaceae</taxon>
        <taxon>Bacteroides</taxon>
    </lineage>
</organism>
<dbReference type="Pfam" id="PF08281">
    <property type="entry name" value="Sigma70_r4_2"/>
    <property type="match status" value="1"/>
</dbReference>
<evidence type="ECO:0000313" key="10">
    <source>
        <dbReference type="Proteomes" id="UP000284417"/>
    </source>
</evidence>
<dbReference type="PANTHER" id="PTHR43133:SF46">
    <property type="entry name" value="RNA POLYMERASE SIGMA-70 FACTOR ECF SUBFAMILY"/>
    <property type="match status" value="1"/>
</dbReference>
<evidence type="ECO:0000259" key="5">
    <source>
        <dbReference type="Pfam" id="PF04542"/>
    </source>
</evidence>
<dbReference type="Gene3D" id="1.10.10.10">
    <property type="entry name" value="Winged helix-like DNA-binding domain superfamily/Winged helix DNA-binding domain"/>
    <property type="match status" value="1"/>
</dbReference>
<keyword evidence="3" id="KW-0731">Sigma factor</keyword>
<dbReference type="Pfam" id="PF04542">
    <property type="entry name" value="Sigma70_r2"/>
    <property type="match status" value="1"/>
</dbReference>
<name>A0A1Y4V129_9BACE</name>
<proteinExistence type="inferred from homology"/>
<evidence type="ECO:0000313" key="7">
    <source>
        <dbReference type="EMBL" id="RGK59217.1"/>
    </source>
</evidence>
<dbReference type="InterPro" id="IPR036388">
    <property type="entry name" value="WH-like_DNA-bd_sf"/>
</dbReference>
<comment type="similarity">
    <text evidence="1">Belongs to the sigma-70 factor family. ECF subfamily.</text>
</comment>
<dbReference type="InterPro" id="IPR014284">
    <property type="entry name" value="RNA_pol_sigma-70_dom"/>
</dbReference>
<dbReference type="NCBIfam" id="TIGR02937">
    <property type="entry name" value="sigma70-ECF"/>
    <property type="match status" value="1"/>
</dbReference>
<evidence type="ECO:0000256" key="3">
    <source>
        <dbReference type="ARBA" id="ARBA00023082"/>
    </source>
</evidence>
<evidence type="ECO:0000256" key="4">
    <source>
        <dbReference type="ARBA" id="ARBA00023163"/>
    </source>
</evidence>
<dbReference type="CDD" id="cd06171">
    <property type="entry name" value="Sigma70_r4"/>
    <property type="match status" value="1"/>
</dbReference>
<dbReference type="Proteomes" id="UP000261210">
    <property type="component" value="Unassembled WGS sequence"/>
</dbReference>
<protein>
    <submittedName>
        <fullName evidence="8">Sigma-70 family RNA polymerase sigma factor</fullName>
    </submittedName>
</protein>
<feature type="domain" description="RNA polymerase sigma factor 70 region 4 type 2" evidence="6">
    <location>
        <begin position="130"/>
        <end position="179"/>
    </location>
</feature>